<dbReference type="Proteomes" id="UP000322530">
    <property type="component" value="Unassembled WGS sequence"/>
</dbReference>
<dbReference type="AlphaFoldDB" id="A0A5A5TD42"/>
<evidence type="ECO:0000313" key="2">
    <source>
        <dbReference type="Proteomes" id="UP000322530"/>
    </source>
</evidence>
<name>A0A5A5TD42_9CHLR</name>
<reference evidence="1 2" key="1">
    <citation type="submission" date="2019-01" db="EMBL/GenBank/DDBJ databases">
        <title>Draft genome sequence of Dictyobacter sp. Uno17.</title>
        <authorList>
            <person name="Wang C.M."/>
            <person name="Zheng Y."/>
            <person name="Sakai Y."/>
            <person name="Abe K."/>
            <person name="Yokota A."/>
            <person name="Yabe S."/>
        </authorList>
    </citation>
    <scope>NUCLEOTIDE SEQUENCE [LARGE SCALE GENOMIC DNA]</scope>
    <source>
        <strain evidence="1 2">Uno17</strain>
    </source>
</reference>
<accession>A0A5A5TD42</accession>
<gene>
    <name evidence="1" type="ORF">KDI_25130</name>
</gene>
<sequence length="67" mass="7909">MYKQANTHHTQCTDSQDQDIEILHPEQQDLERLEQLLPSDDDKVQDFLTLLALEDNKILRLSLLEDF</sequence>
<dbReference type="RefSeq" id="WP_149401912.1">
    <property type="nucleotide sequence ID" value="NZ_BIXY01000033.1"/>
</dbReference>
<comment type="caution">
    <text evidence="1">The sequence shown here is derived from an EMBL/GenBank/DDBJ whole genome shotgun (WGS) entry which is preliminary data.</text>
</comment>
<evidence type="ECO:0000313" key="1">
    <source>
        <dbReference type="EMBL" id="GCF08949.1"/>
    </source>
</evidence>
<keyword evidence="2" id="KW-1185">Reference proteome</keyword>
<dbReference type="EMBL" id="BIXY01000033">
    <property type="protein sequence ID" value="GCF08949.1"/>
    <property type="molecule type" value="Genomic_DNA"/>
</dbReference>
<organism evidence="1 2">
    <name type="scientific">Dictyobacter arantiisoli</name>
    <dbReference type="NCBI Taxonomy" id="2014874"/>
    <lineage>
        <taxon>Bacteria</taxon>
        <taxon>Bacillati</taxon>
        <taxon>Chloroflexota</taxon>
        <taxon>Ktedonobacteria</taxon>
        <taxon>Ktedonobacterales</taxon>
        <taxon>Dictyobacteraceae</taxon>
        <taxon>Dictyobacter</taxon>
    </lineage>
</organism>
<protein>
    <submittedName>
        <fullName evidence="1">Uncharacterized protein</fullName>
    </submittedName>
</protein>
<proteinExistence type="predicted"/>